<evidence type="ECO:0000256" key="6">
    <source>
        <dbReference type="PIRSR" id="PIRSR026534-1"/>
    </source>
</evidence>
<dbReference type="Gene3D" id="2.115.10.20">
    <property type="entry name" value="Glycosyl hydrolase domain, family 43"/>
    <property type="match status" value="1"/>
</dbReference>
<dbReference type="PANTHER" id="PTHR43301">
    <property type="entry name" value="ARABINAN ENDO-1,5-ALPHA-L-ARABINOSIDASE"/>
    <property type="match status" value="1"/>
</dbReference>
<feature type="binding site" evidence="7">
    <location>
        <position position="30"/>
    </location>
    <ligand>
        <name>substrate</name>
    </ligand>
</feature>
<evidence type="ECO:0000256" key="1">
    <source>
        <dbReference type="ARBA" id="ARBA00004834"/>
    </source>
</evidence>
<feature type="binding site" evidence="7">
    <location>
        <begin position="147"/>
        <end position="150"/>
    </location>
    <ligand>
        <name>substrate</name>
    </ligand>
</feature>
<feature type="site" description="Important for substrate recognition" evidence="8">
    <location>
        <position position="282"/>
    </location>
</feature>
<dbReference type="GO" id="GO:0046558">
    <property type="term" value="F:arabinan endo-1,5-alpha-L-arabinosidase activity"/>
    <property type="evidence" value="ECO:0007669"/>
    <property type="project" value="InterPro"/>
</dbReference>
<feature type="active site" description="Proton acceptor" evidence="6">
    <location>
        <position position="30"/>
    </location>
</feature>
<gene>
    <name evidence="10" type="ORF">ABV298_11415</name>
</gene>
<feature type="binding site" evidence="7">
    <location>
        <position position="107"/>
    </location>
    <ligand>
        <name>substrate</name>
    </ligand>
</feature>
<evidence type="ECO:0000256" key="5">
    <source>
        <dbReference type="PIRNR" id="PIRNR026534"/>
    </source>
</evidence>
<dbReference type="InterPro" id="IPR006710">
    <property type="entry name" value="Glyco_hydro_43"/>
</dbReference>
<evidence type="ECO:0000256" key="2">
    <source>
        <dbReference type="ARBA" id="ARBA00009865"/>
    </source>
</evidence>
<dbReference type="GO" id="GO:0005975">
    <property type="term" value="P:carbohydrate metabolic process"/>
    <property type="evidence" value="ECO:0007669"/>
    <property type="project" value="InterPro"/>
</dbReference>
<evidence type="ECO:0000313" key="10">
    <source>
        <dbReference type="EMBL" id="XCH26964.1"/>
    </source>
</evidence>
<feature type="chain" id="PRO_5043403547" evidence="9">
    <location>
        <begin position="19"/>
        <end position="326"/>
    </location>
</feature>
<evidence type="ECO:0000256" key="3">
    <source>
        <dbReference type="ARBA" id="ARBA00022801"/>
    </source>
</evidence>
<evidence type="ECO:0000256" key="8">
    <source>
        <dbReference type="PIRSR" id="PIRSR026534-3"/>
    </source>
</evidence>
<keyword evidence="9" id="KW-0732">Signal</keyword>
<evidence type="ECO:0000256" key="9">
    <source>
        <dbReference type="SAM" id="SignalP"/>
    </source>
</evidence>
<dbReference type="PIRSF" id="PIRSF026534">
    <property type="entry name" value="Endo_alpha-L-arabinosidase"/>
    <property type="match status" value="1"/>
</dbReference>
<organism evidence="10">
    <name type="scientific">Dyadobacter sp. 676</name>
    <dbReference type="NCBI Taxonomy" id="3088362"/>
    <lineage>
        <taxon>Bacteria</taxon>
        <taxon>Pseudomonadati</taxon>
        <taxon>Bacteroidota</taxon>
        <taxon>Cytophagia</taxon>
        <taxon>Cytophagales</taxon>
        <taxon>Spirosomataceae</taxon>
        <taxon>Dyadobacter</taxon>
    </lineage>
</organism>
<comment type="pathway">
    <text evidence="1 5">Glycan metabolism; L-arabinan degradation.</text>
</comment>
<dbReference type="PANTHER" id="PTHR43301:SF3">
    <property type="entry name" value="ARABINAN ENDO-1,5-ALPHA-L-ARABINOSIDASE A-RELATED"/>
    <property type="match status" value="1"/>
</dbReference>
<proteinExistence type="inferred from homology"/>
<dbReference type="InterPro" id="IPR016840">
    <property type="entry name" value="Glyco_hydro_43_endo_a_Ara-ase"/>
</dbReference>
<dbReference type="CDD" id="cd18830">
    <property type="entry name" value="GH43_CjArb43A-like"/>
    <property type="match status" value="1"/>
</dbReference>
<dbReference type="Pfam" id="PF04616">
    <property type="entry name" value="Glyco_hydro_43"/>
    <property type="match status" value="1"/>
</dbReference>
<protein>
    <submittedName>
        <fullName evidence="10">Arabinan endo-1,5-alpha-L-arabinosidase</fullName>
    </submittedName>
</protein>
<accession>A0AAU8FRY4</accession>
<comment type="similarity">
    <text evidence="2 5">Belongs to the glycosyl hydrolase 43 family.</text>
</comment>
<keyword evidence="4 5" id="KW-0326">Glycosidase</keyword>
<dbReference type="AlphaFoldDB" id="A0AAU8FRY4"/>
<dbReference type="SUPFAM" id="SSF75005">
    <property type="entry name" value="Arabinanase/levansucrase/invertase"/>
    <property type="match status" value="1"/>
</dbReference>
<feature type="site" description="Important for catalytic activity, responsible for pKa modulation of the active site Glu and correct orientation of both the proton donor and substrate" evidence="8">
    <location>
        <position position="150"/>
    </location>
</feature>
<name>A0AAU8FRY4_9BACT</name>
<dbReference type="InterPro" id="IPR050727">
    <property type="entry name" value="GH43_arabinanases"/>
</dbReference>
<sequence length="326" mass="36894">MRPFIFLLLILGAQLCRAQDSLQTNIPVHDPVMIRQDGVYYVFATGRGIGIWSSKDMRHWKKERPVFNAPPEWAVKAVPGFKGHIWAPDISYYNGLYYLYYSISTFGKNRSCIGLATNKTLDPSSADYRWTDHGQVIESVPGRDEWNAIDPNLILDEQQQPWLAFGSFWNGVKLVKLDADARHIAQPQTWFTLASVPRKRAGSDSTGNGAIEAPFIFRKSDYFYLFASYDYCCRGEKSTYKMRVGRSKTLTGPYLDMDGIPMTQGGGTLLLEGNADWHGVGHNAVCTFDGTDYLVFHGYDAKDKGRSKLRVESLDWNDGWPVLHSH</sequence>
<reference evidence="10" key="1">
    <citation type="submission" date="2024-06" db="EMBL/GenBank/DDBJ databases">
        <title>Sequencing and assembly of the genome of Dyadobacter sp. strain 676, a symbiont of Cyamopsis tetragonoloba.</title>
        <authorList>
            <person name="Guro P."/>
            <person name="Sazanova A."/>
            <person name="Kuznetsova I."/>
            <person name="Belimov A."/>
            <person name="Safronova V."/>
        </authorList>
    </citation>
    <scope>NUCLEOTIDE SEQUENCE</scope>
    <source>
        <strain evidence="10">676</strain>
    </source>
</reference>
<evidence type="ECO:0000256" key="7">
    <source>
        <dbReference type="PIRSR" id="PIRSR026534-2"/>
    </source>
</evidence>
<keyword evidence="3 5" id="KW-0378">Hydrolase</keyword>
<dbReference type="RefSeq" id="WP_353722229.1">
    <property type="nucleotide sequence ID" value="NZ_CP159289.1"/>
</dbReference>
<feature type="active site" description="Proton donor" evidence="6">
    <location>
        <position position="212"/>
    </location>
</feature>
<dbReference type="EMBL" id="CP159289">
    <property type="protein sequence ID" value="XCH26964.1"/>
    <property type="molecule type" value="Genomic_DNA"/>
</dbReference>
<dbReference type="InterPro" id="IPR023296">
    <property type="entry name" value="Glyco_hydro_beta-prop_sf"/>
</dbReference>
<evidence type="ECO:0000256" key="4">
    <source>
        <dbReference type="ARBA" id="ARBA00023295"/>
    </source>
</evidence>
<feature type="signal peptide" evidence="9">
    <location>
        <begin position="1"/>
        <end position="18"/>
    </location>
</feature>
<feature type="binding site" evidence="7">
    <location>
        <begin position="167"/>
        <end position="169"/>
    </location>
    <ligand>
        <name>substrate</name>
    </ligand>
</feature>